<name>A0ABR4G968_9EURO</name>
<dbReference type="InterPro" id="IPR036389">
    <property type="entry name" value="RNase_III_sf"/>
</dbReference>
<evidence type="ECO:0000313" key="2">
    <source>
        <dbReference type="EMBL" id="KAL2795575.1"/>
    </source>
</evidence>
<dbReference type="Gene3D" id="1.10.1520.10">
    <property type="entry name" value="Ribonuclease III domain"/>
    <property type="match status" value="1"/>
</dbReference>
<reference evidence="2 3" key="1">
    <citation type="submission" date="2024-07" db="EMBL/GenBank/DDBJ databases">
        <title>Section-level genome sequencing and comparative genomics of Aspergillus sections Usti and Cavernicolus.</title>
        <authorList>
            <consortium name="Lawrence Berkeley National Laboratory"/>
            <person name="Nybo J.L."/>
            <person name="Vesth T.C."/>
            <person name="Theobald S."/>
            <person name="Frisvad J.C."/>
            <person name="Larsen T.O."/>
            <person name="Kjaerboelling I."/>
            <person name="Rothschild-Mancinelli K."/>
            <person name="Lyhne E.K."/>
            <person name="Kogle M.E."/>
            <person name="Barry K."/>
            <person name="Clum A."/>
            <person name="Na H."/>
            <person name="Ledsgaard L."/>
            <person name="Lin J."/>
            <person name="Lipzen A."/>
            <person name="Kuo A."/>
            <person name="Riley R."/>
            <person name="Mondo S."/>
            <person name="Labutti K."/>
            <person name="Haridas S."/>
            <person name="Pangalinan J."/>
            <person name="Salamov A.A."/>
            <person name="Simmons B.A."/>
            <person name="Magnuson J.K."/>
            <person name="Chen J."/>
            <person name="Drula E."/>
            <person name="Henrissat B."/>
            <person name="Wiebenga A."/>
            <person name="Lubbers R.J."/>
            <person name="Gomes A.C."/>
            <person name="Makela M.R."/>
            <person name="Stajich J."/>
            <person name="Grigoriev I.V."/>
            <person name="Mortensen U.H."/>
            <person name="De Vries R.P."/>
            <person name="Baker S.E."/>
            <person name="Andersen M.R."/>
        </authorList>
    </citation>
    <scope>NUCLEOTIDE SEQUENCE [LARGE SCALE GENOMIC DNA]</scope>
    <source>
        <strain evidence="2 3">CBS 209.92</strain>
    </source>
</reference>
<accession>A0ABR4G968</accession>
<comment type="caution">
    <text evidence="2">The sequence shown here is derived from an EMBL/GenBank/DDBJ whole genome shotgun (WGS) entry which is preliminary data.</text>
</comment>
<organism evidence="2 3">
    <name type="scientific">Aspergillus keveii</name>
    <dbReference type="NCBI Taxonomy" id="714993"/>
    <lineage>
        <taxon>Eukaryota</taxon>
        <taxon>Fungi</taxon>
        <taxon>Dikarya</taxon>
        <taxon>Ascomycota</taxon>
        <taxon>Pezizomycotina</taxon>
        <taxon>Eurotiomycetes</taxon>
        <taxon>Eurotiomycetidae</taxon>
        <taxon>Eurotiales</taxon>
        <taxon>Aspergillaceae</taxon>
        <taxon>Aspergillus</taxon>
        <taxon>Aspergillus subgen. Nidulantes</taxon>
    </lineage>
</organism>
<proteinExistence type="predicted"/>
<feature type="domain" description="RNase III" evidence="1">
    <location>
        <begin position="140"/>
        <end position="264"/>
    </location>
</feature>
<evidence type="ECO:0000313" key="3">
    <source>
        <dbReference type="Proteomes" id="UP001610563"/>
    </source>
</evidence>
<dbReference type="PROSITE" id="PS50142">
    <property type="entry name" value="RNASE_3_2"/>
    <property type="match status" value="1"/>
</dbReference>
<gene>
    <name evidence="2" type="ORF">BJX66DRAFT_301906</name>
</gene>
<dbReference type="InterPro" id="IPR000999">
    <property type="entry name" value="RNase_III_dom"/>
</dbReference>
<keyword evidence="3" id="KW-1185">Reference proteome</keyword>
<evidence type="ECO:0000259" key="1">
    <source>
        <dbReference type="PROSITE" id="PS50142"/>
    </source>
</evidence>
<sequence length="310" mass="34569">MKFPRSALCLASCRPAFRPQTYHARLRPVVLQRFQSSTPPEQTPWTQELPTPKPFDAAVGVFSEPVASEDPLDISEMAEGSLDTPPVASELSLEVHDFDEEYSESSAHVPGLEEDEAEMHEASEGTPNIPSELAALNGRVLQFMKRFHLELENPDLLARALRCTDFKASHDIRSLSFVGDSVFRLYAAAVGQEKGYHVSKVLAILQVMYTSKALARQAWKLRLDEATDLRHLMAKASDFNKQTLDHYLANTLEAVVGAVFIDKKRSLVDTIPFLEALGLTISEKNLPKLYGQTIQPFVCLGPFLILTRLM</sequence>
<dbReference type="EMBL" id="JBFTWV010000034">
    <property type="protein sequence ID" value="KAL2795575.1"/>
    <property type="molecule type" value="Genomic_DNA"/>
</dbReference>
<dbReference type="SUPFAM" id="SSF69065">
    <property type="entry name" value="RNase III domain-like"/>
    <property type="match status" value="1"/>
</dbReference>
<protein>
    <recommendedName>
        <fullName evidence="1">RNase III domain-containing protein</fullName>
    </recommendedName>
</protein>
<dbReference type="Proteomes" id="UP001610563">
    <property type="component" value="Unassembled WGS sequence"/>
</dbReference>